<evidence type="ECO:0000313" key="1">
    <source>
        <dbReference type="EMBL" id="VBB86481.1"/>
    </source>
</evidence>
<reference evidence="1" key="1">
    <citation type="submission" date="2018-02" db="EMBL/GenBank/DDBJ databases">
        <authorList>
            <person name="Silar P."/>
        </authorList>
    </citation>
    <scope>NUCLEOTIDE SEQUENCE [LARGE SCALE GENOMIC DNA]</scope>
    <source>
        <strain evidence="1">T</strain>
    </source>
</reference>
<protein>
    <submittedName>
        <fullName evidence="1">Uncharacterized protein</fullName>
    </submittedName>
</protein>
<sequence length="26" mass="2964">MALSRLTQTIVKRPVLRLITQPQSGR</sequence>
<proteinExistence type="predicted"/>
<accession>A0ABY6SKI6</accession>
<dbReference type="Proteomes" id="UP000280685">
    <property type="component" value="Chromosome 7"/>
</dbReference>
<evidence type="ECO:0000313" key="2">
    <source>
        <dbReference type="Proteomes" id="UP000280685"/>
    </source>
</evidence>
<dbReference type="EMBL" id="LR026970">
    <property type="protein sequence ID" value="VBB86481.1"/>
    <property type="molecule type" value="Genomic_DNA"/>
</dbReference>
<keyword evidence="2" id="KW-1185">Reference proteome</keyword>
<name>A0ABY6SKI6_PODCO</name>
<organism evidence="1 2">
    <name type="scientific">Podospora comata</name>
    <dbReference type="NCBI Taxonomy" id="48703"/>
    <lineage>
        <taxon>Eukaryota</taxon>
        <taxon>Fungi</taxon>
        <taxon>Dikarya</taxon>
        <taxon>Ascomycota</taxon>
        <taxon>Pezizomycotina</taxon>
        <taxon>Sordariomycetes</taxon>
        <taxon>Sordariomycetidae</taxon>
        <taxon>Sordariales</taxon>
        <taxon>Podosporaceae</taxon>
        <taxon>Podospora</taxon>
    </lineage>
</organism>
<gene>
    <name evidence="1" type="ORF">PODCO_701740</name>
</gene>